<dbReference type="GO" id="GO:0051604">
    <property type="term" value="P:protein maturation"/>
    <property type="evidence" value="ECO:0007669"/>
    <property type="project" value="TreeGrafter"/>
</dbReference>
<evidence type="ECO:0000313" key="3">
    <source>
        <dbReference type="EMBL" id="NMF09712.1"/>
    </source>
</evidence>
<dbReference type="GO" id="GO:0005506">
    <property type="term" value="F:iron ion binding"/>
    <property type="evidence" value="ECO:0007669"/>
    <property type="project" value="TreeGrafter"/>
</dbReference>
<dbReference type="EMBL" id="JAYWMA010000003">
    <property type="protein sequence ID" value="MEX3528135.1"/>
    <property type="molecule type" value="Genomic_DNA"/>
</dbReference>
<dbReference type="Proteomes" id="UP000589552">
    <property type="component" value="Unassembled WGS sequence"/>
</dbReference>
<dbReference type="InterPro" id="IPR019812">
    <property type="entry name" value="Hydgase_assmbl_chp_CS"/>
</dbReference>
<dbReference type="InterPro" id="IPR001109">
    <property type="entry name" value="Hydrogenase_HupF/HypC"/>
</dbReference>
<dbReference type="GO" id="GO:1902670">
    <property type="term" value="F:carbon dioxide binding"/>
    <property type="evidence" value="ECO:0007669"/>
    <property type="project" value="TreeGrafter"/>
</dbReference>
<dbReference type="SUPFAM" id="SSF159127">
    <property type="entry name" value="HupF/HypC-like"/>
    <property type="match status" value="1"/>
</dbReference>
<dbReference type="Gene3D" id="2.30.30.140">
    <property type="match status" value="1"/>
</dbReference>
<keyword evidence="5" id="KW-1185">Reference proteome</keyword>
<dbReference type="NCBIfam" id="TIGR00074">
    <property type="entry name" value="hypC_hupF"/>
    <property type="match status" value="1"/>
</dbReference>
<name>A0A7X9SX83_9CORY</name>
<evidence type="ECO:0000256" key="1">
    <source>
        <dbReference type="ARBA" id="ARBA00006018"/>
    </source>
</evidence>
<dbReference type="EMBL" id="JABAGA010000005">
    <property type="protein sequence ID" value="NMF09712.1"/>
    <property type="molecule type" value="Genomic_DNA"/>
</dbReference>
<dbReference type="Proteomes" id="UP001558353">
    <property type="component" value="Unassembled WGS sequence"/>
</dbReference>
<accession>A0A7X9SX83</accession>
<gene>
    <name evidence="3" type="ORF">HF852_08910</name>
    <name evidence="2" type="ORF">VVR64_03510</name>
</gene>
<protein>
    <submittedName>
        <fullName evidence="3">HypC/HybG/HupF family hydrogenase formation chaperone</fullName>
    </submittedName>
</protein>
<dbReference type="RefSeq" id="WP_168938022.1">
    <property type="nucleotide sequence ID" value="NZ_JABAGA010000005.1"/>
</dbReference>
<evidence type="ECO:0000313" key="5">
    <source>
        <dbReference type="Proteomes" id="UP001558353"/>
    </source>
</evidence>
<reference evidence="3 4" key="1">
    <citation type="submission" date="2020-04" db="EMBL/GenBank/DDBJ databases">
        <authorList>
            <person name="Hitch T.C.A."/>
            <person name="Wylensek D."/>
            <person name="Clavel T."/>
        </authorList>
    </citation>
    <scope>NUCLEOTIDE SEQUENCE [LARGE SCALE GENOMIC DNA]</scope>
    <source>
        <strain evidence="3 4">BL-383-APC-2I</strain>
    </source>
</reference>
<dbReference type="Pfam" id="PF01455">
    <property type="entry name" value="HupF_HypC"/>
    <property type="match status" value="1"/>
</dbReference>
<reference evidence="2 5" key="2">
    <citation type="journal article" date="2024" name="Fungal Genet. Biol.">
        <title>The porcine skin microbiome exhibits broad fungal antagonism.</title>
        <authorList>
            <person name="De La Cruz K.F."/>
            <person name="Townsend E.C."/>
            <person name="Alex Cheong J.Z."/>
            <person name="Salamzade R."/>
            <person name="Liu A."/>
            <person name="Sandstrom S."/>
            <person name="Davila E."/>
            <person name="Huang L."/>
            <person name="Xu K.H."/>
            <person name="Wu S.Y."/>
            <person name="Meudt J.J."/>
            <person name="Shanmuganayagam D."/>
            <person name="Gibson A.L.F."/>
            <person name="Kalan L.R."/>
        </authorList>
    </citation>
    <scope>NUCLEOTIDE SEQUENCE [LARGE SCALE GENOMIC DNA]</scope>
    <source>
        <strain evidence="2 5">LK2569</strain>
    </source>
</reference>
<dbReference type="PANTHER" id="PTHR35177:SF2">
    <property type="entry name" value="HYDROGENASE MATURATION FACTOR HYBG"/>
    <property type="match status" value="1"/>
</dbReference>
<organism evidence="3 4">
    <name type="scientific">Corynebacterium xerosis</name>
    <dbReference type="NCBI Taxonomy" id="1725"/>
    <lineage>
        <taxon>Bacteria</taxon>
        <taxon>Bacillati</taxon>
        <taxon>Actinomycetota</taxon>
        <taxon>Actinomycetes</taxon>
        <taxon>Mycobacteriales</taxon>
        <taxon>Corynebacteriaceae</taxon>
        <taxon>Corynebacterium</taxon>
    </lineage>
</organism>
<reference evidence="2" key="3">
    <citation type="submission" date="2024-01" db="EMBL/GenBank/DDBJ databases">
        <authorList>
            <person name="De La Cruz K.F."/>
            <person name="Townsend E.C."/>
            <person name="Salamzade R."/>
            <person name="Kalan L.R."/>
        </authorList>
    </citation>
    <scope>NUCLEOTIDE SEQUENCE</scope>
    <source>
        <strain evidence="2">LK2569</strain>
    </source>
</reference>
<evidence type="ECO:0000313" key="4">
    <source>
        <dbReference type="Proteomes" id="UP000589552"/>
    </source>
</evidence>
<dbReference type="AlphaFoldDB" id="A0A7X9SX83"/>
<dbReference type="PANTHER" id="PTHR35177">
    <property type="entry name" value="HYDROGENASE MATURATION FACTOR HYBG"/>
    <property type="match status" value="1"/>
</dbReference>
<evidence type="ECO:0000313" key="2">
    <source>
        <dbReference type="EMBL" id="MEX3528135.1"/>
    </source>
</evidence>
<sequence length="88" mass="8880">MCIGVPGKILAIHDGLMPMADLDFGGTARQCCLAYVPEAQVGDYVIIQNGFAMDVIDEASAKASLEAISELGLGNPGAGLAPDAASGD</sequence>
<comment type="similarity">
    <text evidence="1">Belongs to the HupF/HypC family.</text>
</comment>
<dbReference type="PROSITE" id="PS01097">
    <property type="entry name" value="HUPF_HYPC"/>
    <property type="match status" value="1"/>
</dbReference>
<proteinExistence type="inferred from homology"/>
<comment type="caution">
    <text evidence="3">The sequence shown here is derived from an EMBL/GenBank/DDBJ whole genome shotgun (WGS) entry which is preliminary data.</text>
</comment>
<dbReference type="PRINTS" id="PR00445">
    <property type="entry name" value="HUPFHYPC"/>
</dbReference>